<feature type="transmembrane region" description="Helical" evidence="1">
    <location>
        <begin position="226"/>
        <end position="246"/>
    </location>
</feature>
<dbReference type="OrthoDB" id="5018868at2"/>
<dbReference type="KEGG" id="huw:FPZ11_06440"/>
<accession>A0A5B8M3C1</accession>
<evidence type="ECO:0000313" key="3">
    <source>
        <dbReference type="Proteomes" id="UP000320216"/>
    </source>
</evidence>
<evidence type="ECO:0000256" key="1">
    <source>
        <dbReference type="SAM" id="Phobius"/>
    </source>
</evidence>
<dbReference type="AlphaFoldDB" id="A0A5B8M3C1"/>
<protein>
    <submittedName>
        <fullName evidence="2">Uncharacterized protein</fullName>
    </submittedName>
</protein>
<gene>
    <name evidence="2" type="ORF">FPZ11_06440</name>
</gene>
<sequence length="252" mass="26546">MAAVHDLIIRGDHPTGRSAVARALEAQGYRVTDSTHGELHARRGSLVSTLLMGAAAGTARSSLSVSFSTDQQGRLVASVRNRPWGSVLDGSVVGLGDAHGVLRQSVDLIARTLHDAGRLDDVVVREYEEPASRLGVALAGSEAGPYSSAQTGVDEPRRRPGWPGLICAVVFTVVAMLFTLLEVLSGALAAVTRDSGMTLVAALAAAGFVFRGVWGFPPRTYRVRIVVVLGFAAVLAIVLCLVIDHYESVLHS</sequence>
<evidence type="ECO:0000313" key="2">
    <source>
        <dbReference type="EMBL" id="QDZ14444.1"/>
    </source>
</evidence>
<proteinExistence type="predicted"/>
<feature type="transmembrane region" description="Helical" evidence="1">
    <location>
        <begin position="165"/>
        <end position="190"/>
    </location>
</feature>
<name>A0A5B8M3C1_9MICO</name>
<reference evidence="2 3" key="1">
    <citation type="submission" date="2019-07" db="EMBL/GenBank/DDBJ databases">
        <title>Full genome sequence of Humibacter sp. WJ7-1.</title>
        <authorList>
            <person name="Im W.-T."/>
        </authorList>
    </citation>
    <scope>NUCLEOTIDE SEQUENCE [LARGE SCALE GENOMIC DNA]</scope>
    <source>
        <strain evidence="2 3">WJ7-1</strain>
    </source>
</reference>
<dbReference type="EMBL" id="CP042305">
    <property type="protein sequence ID" value="QDZ14444.1"/>
    <property type="molecule type" value="Genomic_DNA"/>
</dbReference>
<keyword evidence="1" id="KW-0812">Transmembrane</keyword>
<dbReference type="Proteomes" id="UP000320216">
    <property type="component" value="Chromosome"/>
</dbReference>
<feature type="transmembrane region" description="Helical" evidence="1">
    <location>
        <begin position="196"/>
        <end position="214"/>
    </location>
</feature>
<keyword evidence="1" id="KW-1133">Transmembrane helix</keyword>
<keyword evidence="3" id="KW-1185">Reference proteome</keyword>
<keyword evidence="1" id="KW-0472">Membrane</keyword>
<organism evidence="2 3">
    <name type="scientific">Humibacter ginsenosidimutans</name>
    <dbReference type="NCBI Taxonomy" id="2599293"/>
    <lineage>
        <taxon>Bacteria</taxon>
        <taxon>Bacillati</taxon>
        <taxon>Actinomycetota</taxon>
        <taxon>Actinomycetes</taxon>
        <taxon>Micrococcales</taxon>
        <taxon>Microbacteriaceae</taxon>
        <taxon>Humibacter</taxon>
    </lineage>
</organism>
<dbReference type="RefSeq" id="WP_146319349.1">
    <property type="nucleotide sequence ID" value="NZ_CP042305.1"/>
</dbReference>